<accession>A0A9Q3EZN9</accession>
<gene>
    <name evidence="1" type="ORF">O181_067765</name>
</gene>
<dbReference type="Proteomes" id="UP000765509">
    <property type="component" value="Unassembled WGS sequence"/>
</dbReference>
<dbReference type="OrthoDB" id="2405024at2759"/>
<comment type="caution">
    <text evidence="1">The sequence shown here is derived from an EMBL/GenBank/DDBJ whole genome shotgun (WGS) entry which is preliminary data.</text>
</comment>
<protein>
    <submittedName>
        <fullName evidence="1">Uncharacterized protein</fullName>
    </submittedName>
</protein>
<reference evidence="1" key="1">
    <citation type="submission" date="2021-03" db="EMBL/GenBank/DDBJ databases">
        <title>Draft genome sequence of rust myrtle Austropuccinia psidii MF-1, a brazilian biotype.</title>
        <authorList>
            <person name="Quecine M.C."/>
            <person name="Pachon D.M.R."/>
            <person name="Bonatelli M.L."/>
            <person name="Correr F.H."/>
            <person name="Franceschini L.M."/>
            <person name="Leite T.F."/>
            <person name="Margarido G.R.A."/>
            <person name="Almeida C.A."/>
            <person name="Ferrarezi J.A."/>
            <person name="Labate C.A."/>
        </authorList>
    </citation>
    <scope>NUCLEOTIDE SEQUENCE</scope>
    <source>
        <strain evidence="1">MF-1</strain>
    </source>
</reference>
<evidence type="ECO:0000313" key="2">
    <source>
        <dbReference type="Proteomes" id="UP000765509"/>
    </source>
</evidence>
<name>A0A9Q3EZN9_9BASI</name>
<dbReference type="EMBL" id="AVOT02034040">
    <property type="protein sequence ID" value="MBW0528050.1"/>
    <property type="molecule type" value="Genomic_DNA"/>
</dbReference>
<evidence type="ECO:0000313" key="1">
    <source>
        <dbReference type="EMBL" id="MBW0528050.1"/>
    </source>
</evidence>
<sequence length="201" mass="23004">MSPIFHFEPYCSQFDTHSVHYNESECLYPSPNTILTPRKTLNPHKLPAHECFTSRIELLQPIETLNLHEFGTIQFKGDIEEIKSSIQTTSHCTPAFLVPNEQFPFIIDPDKCDYSTGLKLQPPPLATFNNVDTLLQFAQKWAQSHGYALTKKDSHQGKNFYLECDQYGEYIHLKGPTQRKSTTKKCRCKSRLRGSIPAPSN</sequence>
<organism evidence="1 2">
    <name type="scientific">Austropuccinia psidii MF-1</name>
    <dbReference type="NCBI Taxonomy" id="1389203"/>
    <lineage>
        <taxon>Eukaryota</taxon>
        <taxon>Fungi</taxon>
        <taxon>Dikarya</taxon>
        <taxon>Basidiomycota</taxon>
        <taxon>Pucciniomycotina</taxon>
        <taxon>Pucciniomycetes</taxon>
        <taxon>Pucciniales</taxon>
        <taxon>Sphaerophragmiaceae</taxon>
        <taxon>Austropuccinia</taxon>
    </lineage>
</organism>
<proteinExistence type="predicted"/>
<dbReference type="AlphaFoldDB" id="A0A9Q3EZN9"/>
<keyword evidence="2" id="KW-1185">Reference proteome</keyword>